<dbReference type="PANTHER" id="PTHR45138:SF9">
    <property type="entry name" value="DIGUANYLATE CYCLASE DGCM-RELATED"/>
    <property type="match status" value="1"/>
</dbReference>
<reference evidence="3" key="1">
    <citation type="submission" date="2019-08" db="EMBL/GenBank/DDBJ databases">
        <authorList>
            <person name="Kucharzyk K."/>
            <person name="Murdoch R.W."/>
            <person name="Higgins S."/>
            <person name="Loffler F."/>
        </authorList>
    </citation>
    <scope>NUCLEOTIDE SEQUENCE</scope>
</reference>
<evidence type="ECO:0000313" key="3">
    <source>
        <dbReference type="EMBL" id="MPM43510.1"/>
    </source>
</evidence>
<sequence length="361" mass="41705">MLCNQIRGTDITIQQKIFNWLLISTMVILVFDSGMWIIDGMAFKNAKGLNLFLTTAYFLSEGLVPFAWPLYVEFLVNNDVKKLKRTAVYGLFPLIVYIILILFNVWNRKVFIIDNNNCYRRSTYNFIPLVLAGFYFVEATYKIYKGAKTVSDMNERNQMYYLSAFVIFPVVASVIQMLYFGTSVIWISVVISLLIIFVNVQNKQISTDSLTGLNNRIQFEKYISALIKDAKKQEQICLVVIDIDKFKIINDTFGHAEGDRALISISDILKKACKNKKIFISRYGGDEFLIIYKVKNIGQLDELISDIYFNLDAFNTREGQKYLLRLSIGRAIWDSNECHSISDLFVKADNNMYTEKKKKTN</sequence>
<dbReference type="GO" id="GO:0052621">
    <property type="term" value="F:diguanylate cyclase activity"/>
    <property type="evidence" value="ECO:0007669"/>
    <property type="project" value="TreeGrafter"/>
</dbReference>
<keyword evidence="1" id="KW-1133">Transmembrane helix</keyword>
<feature type="domain" description="GGDEF" evidence="2">
    <location>
        <begin position="234"/>
        <end position="361"/>
    </location>
</feature>
<evidence type="ECO:0000259" key="2">
    <source>
        <dbReference type="PROSITE" id="PS50887"/>
    </source>
</evidence>
<feature type="transmembrane region" description="Helical" evidence="1">
    <location>
        <begin position="88"/>
        <end position="106"/>
    </location>
</feature>
<proteinExistence type="predicted"/>
<dbReference type="PANTHER" id="PTHR45138">
    <property type="entry name" value="REGULATORY COMPONENTS OF SENSORY TRANSDUCTION SYSTEM"/>
    <property type="match status" value="1"/>
</dbReference>
<protein>
    <recommendedName>
        <fullName evidence="2">GGDEF domain-containing protein</fullName>
    </recommendedName>
</protein>
<dbReference type="NCBIfam" id="TIGR00254">
    <property type="entry name" value="GGDEF"/>
    <property type="match status" value="1"/>
</dbReference>
<dbReference type="InterPro" id="IPR000160">
    <property type="entry name" value="GGDEF_dom"/>
</dbReference>
<feature type="transmembrane region" description="Helical" evidence="1">
    <location>
        <begin position="184"/>
        <end position="200"/>
    </location>
</feature>
<feature type="transmembrane region" description="Helical" evidence="1">
    <location>
        <begin position="159"/>
        <end position="178"/>
    </location>
</feature>
<dbReference type="Gene3D" id="3.30.70.270">
    <property type="match status" value="1"/>
</dbReference>
<dbReference type="InterPro" id="IPR029787">
    <property type="entry name" value="Nucleotide_cyclase"/>
</dbReference>
<dbReference type="SMART" id="SM00267">
    <property type="entry name" value="GGDEF"/>
    <property type="match status" value="1"/>
</dbReference>
<accession>A0A644ZRB7</accession>
<name>A0A644ZRB7_9ZZZZ</name>
<organism evidence="3">
    <name type="scientific">bioreactor metagenome</name>
    <dbReference type="NCBI Taxonomy" id="1076179"/>
    <lineage>
        <taxon>unclassified sequences</taxon>
        <taxon>metagenomes</taxon>
        <taxon>ecological metagenomes</taxon>
    </lineage>
</organism>
<comment type="caution">
    <text evidence="3">The sequence shown here is derived from an EMBL/GenBank/DDBJ whole genome shotgun (WGS) entry which is preliminary data.</text>
</comment>
<keyword evidence="1" id="KW-0812">Transmembrane</keyword>
<gene>
    <name evidence="3" type="ORF">SDC9_90187</name>
</gene>
<dbReference type="SUPFAM" id="SSF55073">
    <property type="entry name" value="Nucleotide cyclase"/>
    <property type="match status" value="1"/>
</dbReference>
<keyword evidence="1" id="KW-0472">Membrane</keyword>
<feature type="transmembrane region" description="Helical" evidence="1">
    <location>
        <begin position="126"/>
        <end position="144"/>
    </location>
</feature>
<evidence type="ECO:0000256" key="1">
    <source>
        <dbReference type="SAM" id="Phobius"/>
    </source>
</evidence>
<dbReference type="CDD" id="cd01949">
    <property type="entry name" value="GGDEF"/>
    <property type="match status" value="1"/>
</dbReference>
<dbReference type="PROSITE" id="PS50887">
    <property type="entry name" value="GGDEF"/>
    <property type="match status" value="1"/>
</dbReference>
<dbReference type="InterPro" id="IPR050469">
    <property type="entry name" value="Diguanylate_Cyclase"/>
</dbReference>
<dbReference type="AlphaFoldDB" id="A0A644ZRB7"/>
<dbReference type="GO" id="GO:0043709">
    <property type="term" value="P:cell adhesion involved in single-species biofilm formation"/>
    <property type="evidence" value="ECO:0007669"/>
    <property type="project" value="TreeGrafter"/>
</dbReference>
<dbReference type="Pfam" id="PF00990">
    <property type="entry name" value="GGDEF"/>
    <property type="match status" value="1"/>
</dbReference>
<dbReference type="InterPro" id="IPR043128">
    <property type="entry name" value="Rev_trsase/Diguanyl_cyclase"/>
</dbReference>
<dbReference type="GO" id="GO:0005886">
    <property type="term" value="C:plasma membrane"/>
    <property type="evidence" value="ECO:0007669"/>
    <property type="project" value="TreeGrafter"/>
</dbReference>
<dbReference type="GO" id="GO:1902201">
    <property type="term" value="P:negative regulation of bacterial-type flagellum-dependent cell motility"/>
    <property type="evidence" value="ECO:0007669"/>
    <property type="project" value="TreeGrafter"/>
</dbReference>
<dbReference type="EMBL" id="VSSQ01010130">
    <property type="protein sequence ID" value="MPM43510.1"/>
    <property type="molecule type" value="Genomic_DNA"/>
</dbReference>
<feature type="transmembrane region" description="Helical" evidence="1">
    <location>
        <begin position="58"/>
        <end position="76"/>
    </location>
</feature>
<feature type="transmembrane region" description="Helical" evidence="1">
    <location>
        <begin position="17"/>
        <end position="38"/>
    </location>
</feature>